<evidence type="ECO:0000313" key="4">
    <source>
        <dbReference type="Proteomes" id="UP000314285"/>
    </source>
</evidence>
<name>A0A8H2PTA4_ACIRA</name>
<proteinExistence type="predicted"/>
<protein>
    <recommendedName>
        <fullName evidence="5">Acid shock protein</fullName>
    </recommendedName>
</protein>
<dbReference type="Proteomes" id="UP000314285">
    <property type="component" value="Unassembled WGS sequence"/>
</dbReference>
<feature type="region of interest" description="Disordered" evidence="1">
    <location>
        <begin position="110"/>
        <end position="135"/>
    </location>
</feature>
<feature type="compositionally biased region" description="Polar residues" evidence="1">
    <location>
        <begin position="115"/>
        <end position="125"/>
    </location>
</feature>
<feature type="signal peptide" evidence="2">
    <location>
        <begin position="1"/>
        <end position="22"/>
    </location>
</feature>
<dbReference type="AlphaFoldDB" id="A0A8H2PTA4"/>
<keyword evidence="2" id="KW-0732">Signal</keyword>
<dbReference type="EMBL" id="VFBM01000014">
    <property type="protein sequence ID" value="TNX86240.1"/>
    <property type="molecule type" value="Genomic_DNA"/>
</dbReference>
<evidence type="ECO:0008006" key="5">
    <source>
        <dbReference type="Google" id="ProtNLM"/>
    </source>
</evidence>
<feature type="compositionally biased region" description="Basic and acidic residues" evidence="1">
    <location>
        <begin position="59"/>
        <end position="70"/>
    </location>
</feature>
<accession>A0A8H2PTA4</accession>
<sequence length="135" mass="14948">MKSLIKAGLLGTALTAVIGLTACQSSTAPQDKPHHPMMHKDGDRGHHMKRHHRNMTPEQRAEWDKRRAERQMHYQQLQQACAGKPAGQTVQLKMADKTIEGTCEMRFKPKRTATVAPQPSTAQPLTPQPAAKPVA</sequence>
<comment type="caution">
    <text evidence="3">The sequence shown here is derived from an EMBL/GenBank/DDBJ whole genome shotgun (WGS) entry which is preliminary data.</text>
</comment>
<feature type="compositionally biased region" description="Basic and acidic residues" evidence="1">
    <location>
        <begin position="31"/>
        <end position="45"/>
    </location>
</feature>
<evidence type="ECO:0000256" key="1">
    <source>
        <dbReference type="SAM" id="MobiDB-lite"/>
    </source>
</evidence>
<feature type="region of interest" description="Disordered" evidence="1">
    <location>
        <begin position="26"/>
        <end position="70"/>
    </location>
</feature>
<gene>
    <name evidence="3" type="ORF">FHY67_13225</name>
</gene>
<evidence type="ECO:0000313" key="3">
    <source>
        <dbReference type="EMBL" id="TNX86240.1"/>
    </source>
</evidence>
<organism evidence="3 4">
    <name type="scientific">Acinetobacter radioresistens</name>
    <dbReference type="NCBI Taxonomy" id="40216"/>
    <lineage>
        <taxon>Bacteria</taxon>
        <taxon>Pseudomonadati</taxon>
        <taxon>Pseudomonadota</taxon>
        <taxon>Gammaproteobacteria</taxon>
        <taxon>Moraxellales</taxon>
        <taxon>Moraxellaceae</taxon>
        <taxon>Acinetobacter</taxon>
    </lineage>
</organism>
<reference evidence="3 4" key="1">
    <citation type="submission" date="2019-06" db="EMBL/GenBank/DDBJ databases">
        <title>Genome of Acinetobacter radioresistens APH1, a phenol degrading strain.</title>
        <authorList>
            <person name="Liu Y."/>
        </authorList>
    </citation>
    <scope>NUCLEOTIDE SEQUENCE [LARGE SCALE GENOMIC DNA]</scope>
    <source>
        <strain evidence="3 4">APH1</strain>
    </source>
</reference>
<feature type="chain" id="PRO_5034252975" description="Acid shock protein" evidence="2">
    <location>
        <begin position="23"/>
        <end position="135"/>
    </location>
</feature>
<dbReference type="PROSITE" id="PS51257">
    <property type="entry name" value="PROKAR_LIPOPROTEIN"/>
    <property type="match status" value="1"/>
</dbReference>
<dbReference type="RefSeq" id="WP_005021349.1">
    <property type="nucleotide sequence ID" value="NZ_CP027365.1"/>
</dbReference>
<evidence type="ECO:0000256" key="2">
    <source>
        <dbReference type="SAM" id="SignalP"/>
    </source>
</evidence>